<keyword evidence="1" id="KW-0472">Membrane</keyword>
<sequence length="25" mass="2898">MIGNYMQLILGSSFFFFSFVLSVLH</sequence>
<proteinExistence type="predicted"/>
<name>A0A0E9VLM1_ANGAN</name>
<reference evidence="2" key="1">
    <citation type="submission" date="2014-11" db="EMBL/GenBank/DDBJ databases">
        <authorList>
            <person name="Amaro Gonzalez C."/>
        </authorList>
    </citation>
    <scope>NUCLEOTIDE SEQUENCE</scope>
</reference>
<evidence type="ECO:0000313" key="2">
    <source>
        <dbReference type="EMBL" id="JAH79029.1"/>
    </source>
</evidence>
<protein>
    <submittedName>
        <fullName evidence="2">Uncharacterized protein</fullName>
    </submittedName>
</protein>
<reference evidence="2" key="2">
    <citation type="journal article" date="2015" name="Fish Shellfish Immunol.">
        <title>Early steps in the European eel (Anguilla anguilla)-Vibrio vulnificus interaction in the gills: Role of the RtxA13 toxin.</title>
        <authorList>
            <person name="Callol A."/>
            <person name="Pajuelo D."/>
            <person name="Ebbesson L."/>
            <person name="Teles M."/>
            <person name="MacKenzie S."/>
            <person name="Amaro C."/>
        </authorList>
    </citation>
    <scope>NUCLEOTIDE SEQUENCE</scope>
</reference>
<keyword evidence="1" id="KW-1133">Transmembrane helix</keyword>
<dbReference type="AlphaFoldDB" id="A0A0E9VLM1"/>
<keyword evidence="1" id="KW-0812">Transmembrane</keyword>
<dbReference type="EMBL" id="GBXM01029548">
    <property type="protein sequence ID" value="JAH79029.1"/>
    <property type="molecule type" value="Transcribed_RNA"/>
</dbReference>
<feature type="transmembrane region" description="Helical" evidence="1">
    <location>
        <begin position="6"/>
        <end position="24"/>
    </location>
</feature>
<organism evidence="2">
    <name type="scientific">Anguilla anguilla</name>
    <name type="common">European freshwater eel</name>
    <name type="synonym">Muraena anguilla</name>
    <dbReference type="NCBI Taxonomy" id="7936"/>
    <lineage>
        <taxon>Eukaryota</taxon>
        <taxon>Metazoa</taxon>
        <taxon>Chordata</taxon>
        <taxon>Craniata</taxon>
        <taxon>Vertebrata</taxon>
        <taxon>Euteleostomi</taxon>
        <taxon>Actinopterygii</taxon>
        <taxon>Neopterygii</taxon>
        <taxon>Teleostei</taxon>
        <taxon>Anguilliformes</taxon>
        <taxon>Anguillidae</taxon>
        <taxon>Anguilla</taxon>
    </lineage>
</organism>
<evidence type="ECO:0000256" key="1">
    <source>
        <dbReference type="SAM" id="Phobius"/>
    </source>
</evidence>
<accession>A0A0E9VLM1</accession>